<dbReference type="InterPro" id="IPR001254">
    <property type="entry name" value="Trypsin_dom"/>
</dbReference>
<dbReference type="EMBL" id="JAVRBK010000010">
    <property type="protein sequence ID" value="KAK5638705.1"/>
    <property type="molecule type" value="Genomic_DNA"/>
</dbReference>
<dbReference type="PRINTS" id="PR00722">
    <property type="entry name" value="CHYMOTRYPSIN"/>
</dbReference>
<dbReference type="SUPFAM" id="SSF50494">
    <property type="entry name" value="Trypsin-like serine proteases"/>
    <property type="match status" value="1"/>
</dbReference>
<dbReference type="GO" id="GO:0006508">
    <property type="term" value="P:proteolysis"/>
    <property type="evidence" value="ECO:0007669"/>
    <property type="project" value="UniProtKB-KW"/>
</dbReference>
<dbReference type="InterPro" id="IPR001314">
    <property type="entry name" value="Peptidase_S1A"/>
</dbReference>
<feature type="signal peptide" evidence="10">
    <location>
        <begin position="1"/>
        <end position="27"/>
    </location>
</feature>
<evidence type="ECO:0000259" key="11">
    <source>
        <dbReference type="PROSITE" id="PS50240"/>
    </source>
</evidence>
<comment type="caution">
    <text evidence="12">The sequence shown here is derived from an EMBL/GenBank/DDBJ whole genome shotgun (WGS) entry which is preliminary data.</text>
</comment>
<dbReference type="PANTHER" id="PTHR24260:SF143">
    <property type="entry name" value="SERINE PROTEASE GD-LIKE PROTEIN"/>
    <property type="match status" value="1"/>
</dbReference>
<dbReference type="PROSITE" id="PS50240">
    <property type="entry name" value="TRYPSIN_DOM"/>
    <property type="match status" value="1"/>
</dbReference>
<keyword evidence="2" id="KW-0964">Secreted</keyword>
<evidence type="ECO:0000256" key="7">
    <source>
        <dbReference type="ARBA" id="ARBA00023145"/>
    </source>
</evidence>
<comment type="subcellular location">
    <subcellularLocation>
        <location evidence="1">Secreted</location>
    </subcellularLocation>
</comment>
<accession>A0AAN7Z744</accession>
<dbReference type="GO" id="GO:0005576">
    <property type="term" value="C:extracellular region"/>
    <property type="evidence" value="ECO:0007669"/>
    <property type="project" value="UniProtKB-SubCell"/>
</dbReference>
<dbReference type="InterPro" id="IPR031986">
    <property type="entry name" value="GD_N"/>
</dbReference>
<feature type="domain" description="Peptidase S1" evidence="11">
    <location>
        <begin position="270"/>
        <end position="517"/>
    </location>
</feature>
<evidence type="ECO:0000313" key="13">
    <source>
        <dbReference type="Proteomes" id="UP001329430"/>
    </source>
</evidence>
<dbReference type="InterPro" id="IPR018114">
    <property type="entry name" value="TRYPSIN_HIS"/>
</dbReference>
<feature type="chain" id="PRO_5043006588" description="Peptidase S1 domain-containing protein" evidence="10">
    <location>
        <begin position="28"/>
        <end position="518"/>
    </location>
</feature>
<dbReference type="PROSITE" id="PS00134">
    <property type="entry name" value="TRYPSIN_HIS"/>
    <property type="match status" value="1"/>
</dbReference>
<keyword evidence="8" id="KW-1015">Disulfide bond</keyword>
<reference evidence="12 13" key="1">
    <citation type="journal article" date="2024" name="Insects">
        <title>An Improved Chromosome-Level Genome Assembly of the Firefly Pyrocoelia pectoralis.</title>
        <authorList>
            <person name="Fu X."/>
            <person name="Meyer-Rochow V.B."/>
            <person name="Ballantyne L."/>
            <person name="Zhu X."/>
        </authorList>
    </citation>
    <scope>NUCLEOTIDE SEQUENCE [LARGE SCALE GENOMIC DNA]</scope>
    <source>
        <strain evidence="12">XCY_ONT2</strain>
    </source>
</reference>
<dbReference type="CDD" id="cd00190">
    <property type="entry name" value="Tryp_SPc"/>
    <property type="match status" value="1"/>
</dbReference>
<evidence type="ECO:0000256" key="4">
    <source>
        <dbReference type="ARBA" id="ARBA00022729"/>
    </source>
</evidence>
<dbReference type="InterPro" id="IPR051333">
    <property type="entry name" value="CLIP_Serine_Protease"/>
</dbReference>
<protein>
    <recommendedName>
        <fullName evidence="11">Peptidase S1 domain-containing protein</fullName>
    </recommendedName>
</protein>
<keyword evidence="13" id="KW-1185">Reference proteome</keyword>
<dbReference type="Pfam" id="PF00089">
    <property type="entry name" value="Trypsin"/>
    <property type="match status" value="1"/>
</dbReference>
<evidence type="ECO:0000256" key="6">
    <source>
        <dbReference type="ARBA" id="ARBA00022825"/>
    </source>
</evidence>
<keyword evidence="3" id="KW-0645">Protease</keyword>
<proteinExistence type="predicted"/>
<keyword evidence="7" id="KW-0865">Zymogen</keyword>
<dbReference type="InterPro" id="IPR043504">
    <property type="entry name" value="Peptidase_S1_PA_chymotrypsin"/>
</dbReference>
<gene>
    <name evidence="12" type="ORF">RI129_013000</name>
</gene>
<evidence type="ECO:0000256" key="8">
    <source>
        <dbReference type="ARBA" id="ARBA00023157"/>
    </source>
</evidence>
<evidence type="ECO:0000256" key="3">
    <source>
        <dbReference type="ARBA" id="ARBA00022670"/>
    </source>
</evidence>
<keyword evidence="4 10" id="KW-0732">Signal</keyword>
<evidence type="ECO:0000256" key="2">
    <source>
        <dbReference type="ARBA" id="ARBA00022525"/>
    </source>
</evidence>
<organism evidence="12 13">
    <name type="scientific">Pyrocoelia pectoralis</name>
    <dbReference type="NCBI Taxonomy" id="417401"/>
    <lineage>
        <taxon>Eukaryota</taxon>
        <taxon>Metazoa</taxon>
        <taxon>Ecdysozoa</taxon>
        <taxon>Arthropoda</taxon>
        <taxon>Hexapoda</taxon>
        <taxon>Insecta</taxon>
        <taxon>Pterygota</taxon>
        <taxon>Neoptera</taxon>
        <taxon>Endopterygota</taxon>
        <taxon>Coleoptera</taxon>
        <taxon>Polyphaga</taxon>
        <taxon>Elateriformia</taxon>
        <taxon>Elateroidea</taxon>
        <taxon>Lampyridae</taxon>
        <taxon>Lampyrinae</taxon>
        <taxon>Pyrocoelia</taxon>
    </lineage>
</organism>
<evidence type="ECO:0000256" key="5">
    <source>
        <dbReference type="ARBA" id="ARBA00022801"/>
    </source>
</evidence>
<dbReference type="Pfam" id="PF16030">
    <property type="entry name" value="GD_N"/>
    <property type="match status" value="1"/>
</dbReference>
<dbReference type="FunFam" id="2.40.10.10:FF:000146">
    <property type="entry name" value="Serine protease 53"/>
    <property type="match status" value="1"/>
</dbReference>
<evidence type="ECO:0000256" key="1">
    <source>
        <dbReference type="ARBA" id="ARBA00004613"/>
    </source>
</evidence>
<evidence type="ECO:0000256" key="9">
    <source>
        <dbReference type="SAM" id="MobiDB-lite"/>
    </source>
</evidence>
<keyword evidence="5" id="KW-0378">Hydrolase</keyword>
<dbReference type="Proteomes" id="UP001329430">
    <property type="component" value="Chromosome 10"/>
</dbReference>
<sequence>MNFLNGHYQHQISTCLILFTLVHFTKCQLESPCPNVFEYRYGPNNNLYGYIDVPTPSDDSNAIRLDVQLSIGNRVVGSNGNIKLASDDADVIQNVIYRRRMQYILNFPVWTNIPPKITQIRVNGMLLCSGNAISRFQVSVLTTVNLVHTLTLSVPLSSGGNGEVNIIPIGVQPQVPKPNREDDSWDAISQFVPTRRPPPTRTESSRPFNGDDNFWFDRTTRRPQIVVTNPSNRDDVPWEVRPQFEATTQRRPSATESITCGVSSITNSLVVRGRNITNGAHPWLGALFFQNNEGLKFICGSTLISKKHVVTAGHCIQSRRKRFRPDELWVVLGRENIQRWSNDGAQIIQTESVHIHSDFRFTTADGDIAVIVLSEEVVFSRFVRPACLWSGSADPRELIEKTGIVIGWGKDEHGQLVTSSPRQVMFPVVSEEECLRSNKAFSEITSNRTFCAGYRNNSGPCNGDSGGGFLIQVDGRWTLRGIVSMSLVTPDGNCDLRQYVVFSDIAGYMQWLLSFLYN</sequence>
<dbReference type="InterPro" id="IPR009003">
    <property type="entry name" value="Peptidase_S1_PA"/>
</dbReference>
<name>A0AAN7Z744_9COLE</name>
<dbReference type="SMART" id="SM00020">
    <property type="entry name" value="Tryp_SPc"/>
    <property type="match status" value="1"/>
</dbReference>
<dbReference type="AlphaFoldDB" id="A0AAN7Z744"/>
<dbReference type="Gene3D" id="2.40.10.10">
    <property type="entry name" value="Trypsin-like serine proteases"/>
    <property type="match status" value="1"/>
</dbReference>
<dbReference type="GO" id="GO:0004252">
    <property type="term" value="F:serine-type endopeptidase activity"/>
    <property type="evidence" value="ECO:0007669"/>
    <property type="project" value="InterPro"/>
</dbReference>
<evidence type="ECO:0000256" key="10">
    <source>
        <dbReference type="SAM" id="SignalP"/>
    </source>
</evidence>
<dbReference type="PANTHER" id="PTHR24260">
    <property type="match status" value="1"/>
</dbReference>
<feature type="region of interest" description="Disordered" evidence="9">
    <location>
        <begin position="190"/>
        <end position="213"/>
    </location>
</feature>
<evidence type="ECO:0000313" key="12">
    <source>
        <dbReference type="EMBL" id="KAK5638705.1"/>
    </source>
</evidence>
<keyword evidence="6" id="KW-0720">Serine protease</keyword>